<accession>A0A9W4M9I7</accession>
<dbReference type="Pfam" id="PF03144">
    <property type="entry name" value="GTP_EFTU_D2"/>
    <property type="match status" value="1"/>
</dbReference>
<comment type="caution">
    <text evidence="7">The sequence shown here is derived from an EMBL/GenBank/DDBJ whole genome shotgun (WGS) entry which is preliminary data.</text>
</comment>
<keyword evidence="8" id="KW-1185">Reference proteome</keyword>
<keyword evidence="2" id="KW-0251">Elongation factor</keyword>
<dbReference type="InterPro" id="IPR050055">
    <property type="entry name" value="EF-Tu_GTPase"/>
</dbReference>
<feature type="domain" description="Translation elongation factor EFTu/EF1A C-terminal" evidence="5">
    <location>
        <begin position="90"/>
        <end position="182"/>
    </location>
</feature>
<keyword evidence="3" id="KW-0648">Protein biosynthesis</keyword>
<dbReference type="GO" id="GO:0005525">
    <property type="term" value="F:GTP binding"/>
    <property type="evidence" value="ECO:0007669"/>
    <property type="project" value="UniProtKB-KW"/>
</dbReference>
<dbReference type="SUPFAM" id="SSF50447">
    <property type="entry name" value="Translation proteins"/>
    <property type="match status" value="1"/>
</dbReference>
<dbReference type="Proteomes" id="UP001153328">
    <property type="component" value="Unassembled WGS sequence"/>
</dbReference>
<dbReference type="AlphaFoldDB" id="A0A9W4M9I7"/>
<feature type="domain" description="Translation elongation factor EFTu-like" evidence="6">
    <location>
        <begin position="19"/>
        <end position="86"/>
    </location>
</feature>
<evidence type="ECO:0000313" key="7">
    <source>
        <dbReference type="EMBL" id="CAG7640504.1"/>
    </source>
</evidence>
<dbReference type="RefSeq" id="WP_205047870.1">
    <property type="nucleotide sequence ID" value="NZ_CAJVAX010000017.1"/>
</dbReference>
<evidence type="ECO:0000256" key="3">
    <source>
        <dbReference type="ARBA" id="ARBA00022917"/>
    </source>
</evidence>
<dbReference type="Pfam" id="PF03143">
    <property type="entry name" value="GTP_EFTU_D3"/>
    <property type="match status" value="1"/>
</dbReference>
<dbReference type="PANTHER" id="PTHR43721">
    <property type="entry name" value="ELONGATION FACTOR TU-RELATED"/>
    <property type="match status" value="1"/>
</dbReference>
<protein>
    <recommendedName>
        <fullName evidence="9">Elongation factor Tu</fullName>
    </recommendedName>
</protein>
<evidence type="ECO:0000259" key="6">
    <source>
        <dbReference type="Pfam" id="PF03144"/>
    </source>
</evidence>
<gene>
    <name evidence="7" type="ORF">SBRY_30436</name>
</gene>
<evidence type="ECO:0000259" key="5">
    <source>
        <dbReference type="Pfam" id="PF03143"/>
    </source>
</evidence>
<dbReference type="InterPro" id="IPR009001">
    <property type="entry name" value="Transl_elong_EF1A/Init_IF2_C"/>
</dbReference>
<evidence type="ECO:0000313" key="8">
    <source>
        <dbReference type="Proteomes" id="UP001153328"/>
    </source>
</evidence>
<evidence type="ECO:0000256" key="4">
    <source>
        <dbReference type="ARBA" id="ARBA00023134"/>
    </source>
</evidence>
<dbReference type="SUPFAM" id="SSF50465">
    <property type="entry name" value="EF-Tu/eEF-1alpha/eIF2-gamma C-terminal domain"/>
    <property type="match status" value="1"/>
</dbReference>
<dbReference type="PANTHER" id="PTHR43721:SF22">
    <property type="entry name" value="ELONGATION FACTOR TU, MITOCHONDRIAL"/>
    <property type="match status" value="1"/>
</dbReference>
<reference evidence="7" key="1">
    <citation type="submission" date="2021-06" db="EMBL/GenBank/DDBJ databases">
        <authorList>
            <person name="Arsene-Ploetze F."/>
        </authorList>
    </citation>
    <scope>NUCLEOTIDE SEQUENCE</scope>
    <source>
        <strain evidence="7">SBRY1</strain>
    </source>
</reference>
<name>A0A9W4M9I7_9ACTN</name>
<dbReference type="GO" id="GO:0003746">
    <property type="term" value="F:translation elongation factor activity"/>
    <property type="evidence" value="ECO:0007669"/>
    <property type="project" value="UniProtKB-KW"/>
</dbReference>
<sequence length="184" mass="19172">MFLMPIEDVFCRNQGRVVLLTGSIARGRVARGDEVAVVGFGSNATVTVEEIHAPRRSLAEASAGMNVGLSIRGVAADAVVRGQVLAALGSIREHTGFAADITLLSEEQGAATLHTGERLQFHIGTAVVTGDVTLTGSTDALHPLHTGTATITLDQPVPLEQAQPFAFRHLGRAAGSGTVTRLLD</sequence>
<evidence type="ECO:0008006" key="9">
    <source>
        <dbReference type="Google" id="ProtNLM"/>
    </source>
</evidence>
<evidence type="ECO:0000256" key="1">
    <source>
        <dbReference type="ARBA" id="ARBA00022741"/>
    </source>
</evidence>
<organism evidence="7 8">
    <name type="scientific">Actinacidiphila bryophytorum</name>
    <dbReference type="NCBI Taxonomy" id="1436133"/>
    <lineage>
        <taxon>Bacteria</taxon>
        <taxon>Bacillati</taxon>
        <taxon>Actinomycetota</taxon>
        <taxon>Actinomycetes</taxon>
        <taxon>Kitasatosporales</taxon>
        <taxon>Streptomycetaceae</taxon>
        <taxon>Actinacidiphila</taxon>
    </lineage>
</organism>
<proteinExistence type="predicted"/>
<evidence type="ECO:0000256" key="2">
    <source>
        <dbReference type="ARBA" id="ARBA00022768"/>
    </source>
</evidence>
<dbReference type="InterPro" id="IPR004161">
    <property type="entry name" value="EFTu-like_2"/>
</dbReference>
<dbReference type="Gene3D" id="2.40.30.10">
    <property type="entry name" value="Translation factors"/>
    <property type="match status" value="2"/>
</dbReference>
<dbReference type="InterPro" id="IPR009000">
    <property type="entry name" value="Transl_B-barrel_sf"/>
</dbReference>
<keyword evidence="1" id="KW-0547">Nucleotide-binding</keyword>
<keyword evidence="4" id="KW-0342">GTP-binding</keyword>
<dbReference type="InterPro" id="IPR004160">
    <property type="entry name" value="Transl_elong_EFTu/EF1A_C"/>
</dbReference>
<dbReference type="EMBL" id="CAJVAX010000017">
    <property type="protein sequence ID" value="CAG7640504.1"/>
    <property type="molecule type" value="Genomic_DNA"/>
</dbReference>